<feature type="region of interest" description="Disordered" evidence="5">
    <location>
        <begin position="322"/>
        <end position="348"/>
    </location>
</feature>
<keyword evidence="2" id="KW-0805">Transcription regulation</keyword>
<dbReference type="GO" id="GO:0005634">
    <property type="term" value="C:nucleus"/>
    <property type="evidence" value="ECO:0007669"/>
    <property type="project" value="UniProtKB-SubCell"/>
</dbReference>
<dbReference type="Proteomes" id="UP001445335">
    <property type="component" value="Unassembled WGS sequence"/>
</dbReference>
<evidence type="ECO:0000256" key="1">
    <source>
        <dbReference type="ARBA" id="ARBA00004123"/>
    </source>
</evidence>
<evidence type="ECO:0000256" key="5">
    <source>
        <dbReference type="SAM" id="MobiDB-lite"/>
    </source>
</evidence>
<comment type="caution">
    <text evidence="6">The sequence shown here is derived from an EMBL/GenBank/DDBJ whole genome shotgun (WGS) entry which is preliminary data.</text>
</comment>
<comment type="subcellular location">
    <subcellularLocation>
        <location evidence="1">Nucleus</location>
    </subcellularLocation>
</comment>
<dbReference type="AlphaFoldDB" id="A0AAW1RUC9"/>
<evidence type="ECO:0000256" key="3">
    <source>
        <dbReference type="ARBA" id="ARBA00023163"/>
    </source>
</evidence>
<accession>A0AAW1RUC9</accession>
<dbReference type="EMBL" id="JALJOU010000024">
    <property type="protein sequence ID" value="KAK9836961.1"/>
    <property type="molecule type" value="Genomic_DNA"/>
</dbReference>
<name>A0AAW1RUC9_9CHLO</name>
<gene>
    <name evidence="6" type="ORF">WJX81_002942</name>
</gene>
<keyword evidence="3" id="KW-0804">Transcription</keyword>
<dbReference type="PANTHER" id="PTHR45093">
    <property type="entry name" value="TRANSCRIPTION ACTIVATOR MSS11"/>
    <property type="match status" value="1"/>
</dbReference>
<keyword evidence="4" id="KW-0539">Nucleus</keyword>
<evidence type="ECO:0008006" key="8">
    <source>
        <dbReference type="Google" id="ProtNLM"/>
    </source>
</evidence>
<reference evidence="6 7" key="1">
    <citation type="journal article" date="2024" name="Nat. Commun.">
        <title>Phylogenomics reveals the evolutionary origins of lichenization in chlorophyte algae.</title>
        <authorList>
            <person name="Puginier C."/>
            <person name="Libourel C."/>
            <person name="Otte J."/>
            <person name="Skaloud P."/>
            <person name="Haon M."/>
            <person name="Grisel S."/>
            <person name="Petersen M."/>
            <person name="Berrin J.G."/>
            <person name="Delaux P.M."/>
            <person name="Dal Grande F."/>
            <person name="Keller J."/>
        </authorList>
    </citation>
    <scope>NUCLEOTIDE SEQUENCE [LARGE SCALE GENOMIC DNA]</scope>
    <source>
        <strain evidence="6 7">SAG 245.80</strain>
    </source>
</reference>
<organism evidence="6 7">
    <name type="scientific">Elliptochloris bilobata</name>
    <dbReference type="NCBI Taxonomy" id="381761"/>
    <lineage>
        <taxon>Eukaryota</taxon>
        <taxon>Viridiplantae</taxon>
        <taxon>Chlorophyta</taxon>
        <taxon>core chlorophytes</taxon>
        <taxon>Trebouxiophyceae</taxon>
        <taxon>Trebouxiophyceae incertae sedis</taxon>
        <taxon>Elliptochloris clade</taxon>
        <taxon>Elliptochloris</taxon>
    </lineage>
</organism>
<dbReference type="PROSITE" id="PS50896">
    <property type="entry name" value="LISH"/>
    <property type="match status" value="1"/>
</dbReference>
<dbReference type="PANTHER" id="PTHR45093:SF2">
    <property type="entry name" value="LISH DOMAIN-CONTAINING PROTEIN"/>
    <property type="match status" value="1"/>
</dbReference>
<evidence type="ECO:0000256" key="4">
    <source>
        <dbReference type="ARBA" id="ARBA00023242"/>
    </source>
</evidence>
<sequence>MASSQSSKTEFGQMLDQYVLDFLRKRSLHKCAELFALEAKVPERHVAIDAPDGFLYEWWAVFWEIFVARTKSASSPAAVNYLEVQRAKRARHAQLQPAQHHHMRTHPHSYRARAPDALPVATSHSAGNAGALLGCHAPGACGEAYRMPADAAAASSHFNKLASLGLGLGGDIQAGGSGGGGGGGGGRLWEQALGGARWGGSAGGSQPHGQPGRPAACMAGQQLPPHLQRQLTAQAAEANAMLAQQPHAHLMQQLHALPEAELGSGQQSVAERGAALARLMAAANAMTGRAESNVAGGCASDGVCAASAAGVGGVGLGRGFSRAGGSQEAPPAAGATRAAHRHAAAQQEQHNNIVHLQASAQQRAMQHTRRAGGGTGAEGTWMDGLRGPNTSGLQHLSCRLGFPPFDQWGPPLGSLLSGYGSGGSDGACETRCGDTWQGRGQHDSPSVGGVAAGNKKRKAAQADEPAESSDAPGKSTGGALRGAPDACCGVSLGTRAVVSNDGAVDESLLHCLLEGSSLPFGALPRDPHALEGLELMGMDDGSLDLFLTGGSAEDKSDIMRDCADLPPPPRH</sequence>
<evidence type="ECO:0000256" key="2">
    <source>
        <dbReference type="ARBA" id="ARBA00023015"/>
    </source>
</evidence>
<feature type="region of interest" description="Disordered" evidence="5">
    <location>
        <begin position="430"/>
        <end position="479"/>
    </location>
</feature>
<protein>
    <recommendedName>
        <fullName evidence="8">LisH domain-containing protein</fullName>
    </recommendedName>
</protein>
<feature type="compositionally biased region" description="Low complexity" evidence="5">
    <location>
        <begin position="322"/>
        <end position="337"/>
    </location>
</feature>
<proteinExistence type="predicted"/>
<evidence type="ECO:0000313" key="7">
    <source>
        <dbReference type="Proteomes" id="UP001445335"/>
    </source>
</evidence>
<evidence type="ECO:0000313" key="6">
    <source>
        <dbReference type="EMBL" id="KAK9836961.1"/>
    </source>
</evidence>
<dbReference type="InterPro" id="IPR006594">
    <property type="entry name" value="LisH"/>
</dbReference>
<dbReference type="SMART" id="SM00667">
    <property type="entry name" value="LisH"/>
    <property type="match status" value="1"/>
</dbReference>
<keyword evidence="7" id="KW-1185">Reference proteome</keyword>